<dbReference type="AlphaFoldDB" id="E4YCN4"/>
<proteinExistence type="predicted"/>
<organism evidence="1">
    <name type="scientific">Oikopleura dioica</name>
    <name type="common">Tunicate</name>
    <dbReference type="NCBI Taxonomy" id="34765"/>
    <lineage>
        <taxon>Eukaryota</taxon>
        <taxon>Metazoa</taxon>
        <taxon>Chordata</taxon>
        <taxon>Tunicata</taxon>
        <taxon>Appendicularia</taxon>
        <taxon>Copelata</taxon>
        <taxon>Oikopleuridae</taxon>
        <taxon>Oikopleura</taxon>
    </lineage>
</organism>
<dbReference type="EMBL" id="FN654407">
    <property type="protein sequence ID" value="CBY33301.1"/>
    <property type="molecule type" value="Genomic_DNA"/>
</dbReference>
<protein>
    <submittedName>
        <fullName evidence="1">Uncharacterized protein</fullName>
    </submittedName>
</protein>
<accession>E4YCN4</accession>
<gene>
    <name evidence="1" type="ORF">GSOID_T00021204001</name>
</gene>
<dbReference type="Proteomes" id="UP000011014">
    <property type="component" value="Unassembled WGS sequence"/>
</dbReference>
<name>E4YCN4_OIKDI</name>
<evidence type="ECO:0000313" key="1">
    <source>
        <dbReference type="EMBL" id="CBY33301.1"/>
    </source>
</evidence>
<reference evidence="1" key="1">
    <citation type="journal article" date="2010" name="Science">
        <title>Plasticity of animal genome architecture unmasked by rapid evolution of a pelagic tunicate.</title>
        <authorList>
            <person name="Denoeud F."/>
            <person name="Henriet S."/>
            <person name="Mungpakdee S."/>
            <person name="Aury J.M."/>
            <person name="Da Silva C."/>
            <person name="Brinkmann H."/>
            <person name="Mikhaleva J."/>
            <person name="Olsen L.C."/>
            <person name="Jubin C."/>
            <person name="Canestro C."/>
            <person name="Bouquet J.M."/>
            <person name="Danks G."/>
            <person name="Poulain J."/>
            <person name="Campsteijn C."/>
            <person name="Adamski M."/>
            <person name="Cross I."/>
            <person name="Yadetie F."/>
            <person name="Muffato M."/>
            <person name="Louis A."/>
            <person name="Butcher S."/>
            <person name="Tsagkogeorga G."/>
            <person name="Konrad A."/>
            <person name="Singh S."/>
            <person name="Jensen M.F."/>
            <person name="Cong E.H."/>
            <person name="Eikeseth-Otteraa H."/>
            <person name="Noel B."/>
            <person name="Anthouard V."/>
            <person name="Porcel B.M."/>
            <person name="Kachouri-Lafond R."/>
            <person name="Nishino A."/>
            <person name="Ugolini M."/>
            <person name="Chourrout P."/>
            <person name="Nishida H."/>
            <person name="Aasland R."/>
            <person name="Huzurbazar S."/>
            <person name="Westhof E."/>
            <person name="Delsuc F."/>
            <person name="Lehrach H."/>
            <person name="Reinhardt R."/>
            <person name="Weissenbach J."/>
            <person name="Roy S.W."/>
            <person name="Artiguenave F."/>
            <person name="Postlethwait J.H."/>
            <person name="Manak J.R."/>
            <person name="Thompson E.M."/>
            <person name="Jaillon O."/>
            <person name="Du Pasquier L."/>
            <person name="Boudinot P."/>
            <person name="Liberles D.A."/>
            <person name="Volff J.N."/>
            <person name="Philippe H."/>
            <person name="Lenhard B."/>
            <person name="Roest Crollius H."/>
            <person name="Wincker P."/>
            <person name="Chourrout D."/>
        </authorList>
    </citation>
    <scope>NUCLEOTIDE SEQUENCE [LARGE SCALE GENOMIC DNA]</scope>
</reference>
<sequence>MPPKQLAKKKNIVPPSVWRQVNREHLADGSLTACFFDTKCGICYNFVRDCKPYLKHEVTDKQASDMRELMHKARGTKEESELLVKYFFGFSQAQLKAICFMIAMRSYQKADDLPDPSEIQEQPLMLTRMTVIALDIQ</sequence>